<dbReference type="GO" id="GO:0016787">
    <property type="term" value="F:hydrolase activity"/>
    <property type="evidence" value="ECO:0007669"/>
    <property type="project" value="UniProtKB-KW"/>
</dbReference>
<proteinExistence type="predicted"/>
<keyword evidence="2" id="KW-0378">Hydrolase</keyword>
<dbReference type="PANTHER" id="PTHR43689:SF8">
    <property type="entry name" value="ALPHA_BETA-HYDROLASES SUPERFAMILY PROTEIN"/>
    <property type="match status" value="1"/>
</dbReference>
<dbReference type="InterPro" id="IPR017497">
    <property type="entry name" value="BchO"/>
</dbReference>
<dbReference type="InterPro" id="IPR000073">
    <property type="entry name" value="AB_hydrolase_1"/>
</dbReference>
<dbReference type="NCBIfam" id="TIGR03056">
    <property type="entry name" value="bchO_mg_che_rel"/>
    <property type="match status" value="1"/>
</dbReference>
<evidence type="ECO:0000259" key="1">
    <source>
        <dbReference type="Pfam" id="PF00561"/>
    </source>
</evidence>
<accession>A0ABU5I140</accession>
<name>A0ABU5I140_9HYPH</name>
<evidence type="ECO:0000313" key="2">
    <source>
        <dbReference type="EMBL" id="MDY8108473.1"/>
    </source>
</evidence>
<sequence length="298" mass="31937">MMAGRGLPPADWPLVQHSRSVSAGGIDWHVQMLGDGPDILLIHGTGASTHSYRQLAPILARTHRVIMADCPGVGFSGRPERRPTLDEMARLHGALLRRLEASPRLIVGHSAGAVIAVQMALSNNARPDAIVSLGGALLPFPGRRGRLYPALAKLLFLNPVTPRLFAFRAHSERAVDQLLTATGSDLSSEARDYYARLFRDPRHVEGTLAMMSHWDLASFETRLARLETPLILVHGLRDKAIAPQNSRTVHERLPGSALFMLDGLGHLAHEEAPDAIAGIILGATGRAAPAVAAAPPSG</sequence>
<dbReference type="EMBL" id="JAXLPB010000001">
    <property type="protein sequence ID" value="MDY8108473.1"/>
    <property type="molecule type" value="Genomic_DNA"/>
</dbReference>
<dbReference type="SUPFAM" id="SSF53474">
    <property type="entry name" value="alpha/beta-Hydrolases"/>
    <property type="match status" value="1"/>
</dbReference>
<feature type="domain" description="AB hydrolase-1" evidence="1">
    <location>
        <begin position="39"/>
        <end position="273"/>
    </location>
</feature>
<protein>
    <submittedName>
        <fullName evidence="2">Alpha/beta fold hydrolase BchO</fullName>
    </submittedName>
</protein>
<comment type="caution">
    <text evidence="2">The sequence shown here is derived from an EMBL/GenBank/DDBJ whole genome shotgun (WGS) entry which is preliminary data.</text>
</comment>
<dbReference type="Pfam" id="PF00561">
    <property type="entry name" value="Abhydrolase_1"/>
    <property type="match status" value="1"/>
</dbReference>
<keyword evidence="3" id="KW-1185">Reference proteome</keyword>
<dbReference type="PRINTS" id="PR00111">
    <property type="entry name" value="ABHYDROLASE"/>
</dbReference>
<reference evidence="2 3" key="1">
    <citation type="submission" date="2023-12" db="EMBL/GenBank/DDBJ databases">
        <title>Description of Novel Strain Fulvimarina sp. 2208YS6-2-32 isolated from Uroteuthis (Photololigo) edulis.</title>
        <authorList>
            <person name="Park J.-S."/>
        </authorList>
    </citation>
    <scope>NUCLEOTIDE SEQUENCE [LARGE SCALE GENOMIC DNA]</scope>
    <source>
        <strain evidence="2 3">2208YS6-2-32</strain>
    </source>
</reference>
<dbReference type="PANTHER" id="PTHR43689">
    <property type="entry name" value="HYDROLASE"/>
    <property type="match status" value="1"/>
</dbReference>
<dbReference type="RefSeq" id="WP_322185915.1">
    <property type="nucleotide sequence ID" value="NZ_JAXLPB010000001.1"/>
</dbReference>
<dbReference type="Proteomes" id="UP001294412">
    <property type="component" value="Unassembled WGS sequence"/>
</dbReference>
<organism evidence="2 3">
    <name type="scientific">Fulvimarina uroteuthidis</name>
    <dbReference type="NCBI Taxonomy" id="3098149"/>
    <lineage>
        <taxon>Bacteria</taxon>
        <taxon>Pseudomonadati</taxon>
        <taxon>Pseudomonadota</taxon>
        <taxon>Alphaproteobacteria</taxon>
        <taxon>Hyphomicrobiales</taxon>
        <taxon>Aurantimonadaceae</taxon>
        <taxon>Fulvimarina</taxon>
    </lineage>
</organism>
<dbReference type="Gene3D" id="3.40.50.1820">
    <property type="entry name" value="alpha/beta hydrolase"/>
    <property type="match status" value="1"/>
</dbReference>
<evidence type="ECO:0000313" key="3">
    <source>
        <dbReference type="Proteomes" id="UP001294412"/>
    </source>
</evidence>
<gene>
    <name evidence="2" type="primary">bchO</name>
    <name evidence="2" type="ORF">U0C82_04810</name>
</gene>
<dbReference type="InterPro" id="IPR029058">
    <property type="entry name" value="AB_hydrolase_fold"/>
</dbReference>